<keyword evidence="7" id="KW-1133">Transmembrane helix</keyword>
<name>A0A178ZQY2_9EURO</name>
<dbReference type="PROSITE" id="PS50920">
    <property type="entry name" value="SOLCAR"/>
    <property type="match status" value="3"/>
</dbReference>
<keyword evidence="6" id="KW-0999">Mitochondrion inner membrane</keyword>
<protein>
    <recommendedName>
        <fullName evidence="13">Mitochondrial thiamine pyrophosphate carrier 1</fullName>
    </recommendedName>
</protein>
<dbReference type="GO" id="GO:0015217">
    <property type="term" value="F:ADP transmembrane transporter activity"/>
    <property type="evidence" value="ECO:0007669"/>
    <property type="project" value="TreeGrafter"/>
</dbReference>
<evidence type="ECO:0000313" key="11">
    <source>
        <dbReference type="EMBL" id="OAP62062.1"/>
    </source>
</evidence>
<feature type="repeat" description="Solcar" evidence="9">
    <location>
        <begin position="37"/>
        <end position="133"/>
    </location>
</feature>
<gene>
    <name evidence="11" type="ORF">AYL99_04265</name>
</gene>
<feature type="repeat" description="Solcar" evidence="9">
    <location>
        <begin position="256"/>
        <end position="361"/>
    </location>
</feature>
<evidence type="ECO:0000256" key="3">
    <source>
        <dbReference type="ARBA" id="ARBA00022448"/>
    </source>
</evidence>
<comment type="subcellular location">
    <subcellularLocation>
        <location evidence="1">Membrane</location>
        <topology evidence="1">Multi-pass membrane protein</topology>
    </subcellularLocation>
</comment>
<comment type="caution">
    <text evidence="11">The sequence shown here is derived from an EMBL/GenBank/DDBJ whole genome shotgun (WGS) entry which is preliminary data.</text>
</comment>
<keyword evidence="4 9" id="KW-0812">Transmembrane</keyword>
<evidence type="ECO:0000256" key="6">
    <source>
        <dbReference type="ARBA" id="ARBA00022792"/>
    </source>
</evidence>
<dbReference type="AlphaFoldDB" id="A0A178ZQY2"/>
<evidence type="ECO:0000256" key="8">
    <source>
        <dbReference type="ARBA" id="ARBA00023136"/>
    </source>
</evidence>
<dbReference type="Gene3D" id="1.50.40.10">
    <property type="entry name" value="Mitochondrial carrier domain"/>
    <property type="match status" value="1"/>
</dbReference>
<dbReference type="STRING" id="1367422.A0A178ZQY2"/>
<dbReference type="RefSeq" id="XP_018695429.1">
    <property type="nucleotide sequence ID" value="XM_018835779.1"/>
</dbReference>
<dbReference type="PANTHER" id="PTHR45939:SF2">
    <property type="entry name" value="CARRIER PROTEIN, PUTATIVE (AFU_ORTHOLOGUE AFUA_2G13870)-RELATED"/>
    <property type="match status" value="1"/>
</dbReference>
<evidence type="ECO:0008006" key="13">
    <source>
        <dbReference type="Google" id="ProtNLM"/>
    </source>
</evidence>
<organism evidence="11 12">
    <name type="scientific">Fonsecaea erecta</name>
    <dbReference type="NCBI Taxonomy" id="1367422"/>
    <lineage>
        <taxon>Eukaryota</taxon>
        <taxon>Fungi</taxon>
        <taxon>Dikarya</taxon>
        <taxon>Ascomycota</taxon>
        <taxon>Pezizomycotina</taxon>
        <taxon>Eurotiomycetes</taxon>
        <taxon>Chaetothyriomycetidae</taxon>
        <taxon>Chaetothyriales</taxon>
        <taxon>Herpotrichiellaceae</taxon>
        <taxon>Fonsecaea</taxon>
    </lineage>
</organism>
<evidence type="ECO:0000256" key="9">
    <source>
        <dbReference type="PROSITE-ProRule" id="PRU00282"/>
    </source>
</evidence>
<dbReference type="Pfam" id="PF00153">
    <property type="entry name" value="Mito_carr"/>
    <property type="match status" value="3"/>
</dbReference>
<evidence type="ECO:0000256" key="1">
    <source>
        <dbReference type="ARBA" id="ARBA00004141"/>
    </source>
</evidence>
<dbReference type="SUPFAM" id="SSF103506">
    <property type="entry name" value="Mitochondrial carrier"/>
    <property type="match status" value="1"/>
</dbReference>
<dbReference type="OrthoDB" id="18574at2759"/>
<comment type="similarity">
    <text evidence="2 10">Belongs to the mitochondrial carrier (TC 2.A.29) family.</text>
</comment>
<dbReference type="InterPro" id="IPR052217">
    <property type="entry name" value="Mito/Peroxisomal_Carrier"/>
</dbReference>
<dbReference type="GeneID" id="30008434"/>
<dbReference type="Proteomes" id="UP000078343">
    <property type="component" value="Unassembled WGS sequence"/>
</dbReference>
<evidence type="ECO:0000256" key="2">
    <source>
        <dbReference type="ARBA" id="ARBA00006375"/>
    </source>
</evidence>
<dbReference type="InterPro" id="IPR023395">
    <property type="entry name" value="MCP_dom_sf"/>
</dbReference>
<evidence type="ECO:0000256" key="5">
    <source>
        <dbReference type="ARBA" id="ARBA00022737"/>
    </source>
</evidence>
<accession>A0A178ZQY2</accession>
<reference evidence="11 12" key="1">
    <citation type="submission" date="2016-04" db="EMBL/GenBank/DDBJ databases">
        <title>Draft genome of Fonsecaea erecta CBS 125763.</title>
        <authorList>
            <person name="Weiss V.A."/>
            <person name="Vicente V.A."/>
            <person name="Raittz R.T."/>
            <person name="Moreno L.F."/>
            <person name="De Souza E.M."/>
            <person name="Pedrosa F.O."/>
            <person name="Steffens M.B."/>
            <person name="Faoro H."/>
            <person name="Tadra-Sfeir M.Z."/>
            <person name="Najafzadeh M.J."/>
            <person name="Felipe M.S."/>
            <person name="Teixeira M."/>
            <person name="Sun J."/>
            <person name="Xi L."/>
            <person name="Gomes R."/>
            <person name="De Azevedo C.M."/>
            <person name="Salgado C.G."/>
            <person name="Da Silva M.B."/>
            <person name="Nascimento M.F."/>
            <person name="Queiroz-Telles F."/>
            <person name="Attili D.S."/>
            <person name="Gorbushina A."/>
        </authorList>
    </citation>
    <scope>NUCLEOTIDE SEQUENCE [LARGE SCALE GENOMIC DNA]</scope>
    <source>
        <strain evidence="11 12">CBS 125763</strain>
    </source>
</reference>
<evidence type="ECO:0000256" key="10">
    <source>
        <dbReference type="RuleBase" id="RU000488"/>
    </source>
</evidence>
<evidence type="ECO:0000256" key="7">
    <source>
        <dbReference type="ARBA" id="ARBA00022989"/>
    </source>
</evidence>
<keyword evidence="12" id="KW-1185">Reference proteome</keyword>
<evidence type="ECO:0000313" key="12">
    <source>
        <dbReference type="Proteomes" id="UP000078343"/>
    </source>
</evidence>
<dbReference type="PANTHER" id="PTHR45939">
    <property type="entry name" value="PEROXISOMAL MEMBRANE PROTEIN PMP34-RELATED"/>
    <property type="match status" value="1"/>
</dbReference>
<proteinExistence type="inferred from homology"/>
<dbReference type="InterPro" id="IPR018108">
    <property type="entry name" value="MCP_transmembrane"/>
</dbReference>
<sequence length="465" mass="51683">MANFVYNSQLDAFELFHLVQEEDVVRSSARPPRSHALEALGHALSGSFGAAISNAALYPVDLIITRLQIQRQLRKDQSRPAQEEYKGFFDGLQKIYHKEGGIAGLYTGLLQDTGKTIVDSFLFFLLYSFLRDRRIAKHARLNGGKKVSLPALEELGVGFVAGSFTKLATTPIANIVTRKQAAALLTASEAGEQTRTPTARQIARDILSEKGALGFWSGYSASLVLTLNPTLTFFLFETLKKVLLRRESRHNPPPSLTFLLSAISKACASSITYPFSLAKTRLQAGGASSKKEEQDEKEVISEDFKHEETRKAARATIFSTVLTIAQTEGISALYEGLHVEVLRAFFSHGITMLVKQIIQRFLVKAYYLVSIVLGRYKKRREASAKRLAEKAKASVEYYNLAMARASEKIEAAAEKVKESVGTKANETAEFVGEYVEEDDELGEKWKELYGTVGLARWFDKSSDER</sequence>
<keyword evidence="8 9" id="KW-0472">Membrane</keyword>
<keyword evidence="3 10" id="KW-0813">Transport</keyword>
<dbReference type="GO" id="GO:0016020">
    <property type="term" value="C:membrane"/>
    <property type="evidence" value="ECO:0007669"/>
    <property type="project" value="UniProtKB-SubCell"/>
</dbReference>
<feature type="repeat" description="Solcar" evidence="9">
    <location>
        <begin position="149"/>
        <end position="242"/>
    </location>
</feature>
<dbReference type="EMBL" id="LVYI01000003">
    <property type="protein sequence ID" value="OAP62062.1"/>
    <property type="molecule type" value="Genomic_DNA"/>
</dbReference>
<evidence type="ECO:0000256" key="4">
    <source>
        <dbReference type="ARBA" id="ARBA00022692"/>
    </source>
</evidence>
<keyword evidence="6" id="KW-0496">Mitochondrion</keyword>
<keyword evidence="5" id="KW-0677">Repeat</keyword>